<dbReference type="EMBL" id="CYKH01001579">
    <property type="protein sequence ID" value="CUG87715.1"/>
    <property type="molecule type" value="Genomic_DNA"/>
</dbReference>
<dbReference type="Proteomes" id="UP000051952">
    <property type="component" value="Unassembled WGS sequence"/>
</dbReference>
<feature type="region of interest" description="Disordered" evidence="1">
    <location>
        <begin position="351"/>
        <end position="373"/>
    </location>
</feature>
<evidence type="ECO:0000313" key="3">
    <source>
        <dbReference type="Proteomes" id="UP000051952"/>
    </source>
</evidence>
<sequence length="422" mass="44306">MPSFLPKFIAKRLGMTSSSSKKYSQDGAASADDAAPLEALMLLGGGLCAVSHQDAVSGLVAEFLGGVKVFVGCDGAGSVSGAVEDALVAEAAHLVNSPAAFDDTRSVATLRQEGGSGSFSNASSPASPSSPSTASGQSGTSRRLVVLYFPLLSAGHCGAVLEGLTQLPHIPIKVIGSLIFDGSSTAMEDTQMDVVSCRHRWMSRLHGSGNDKYATPLFVPMGCTVFDTYEFARAAVLLLDCIGQSSVTVVSDIPSGKPPKPGGGDVEELEVDESNNNSGGHSASLHRLKMCRTSALDALRIIAGNLQDNSDQERFRVLVTSSDRFRVTLGESPNAMQVLLNVGFRYNGTTSSGTSRVDAWGEGKETMPPTTTNDPTKLTLTVDIAAGAKYEIRRLVCDLDAEIIRRRAPPPPASTDIKPKKK</sequence>
<protein>
    <submittedName>
        <fullName evidence="2">Uncharacterized protein</fullName>
    </submittedName>
</protein>
<accession>A0A0S4JCI0</accession>
<dbReference type="Gene3D" id="1.20.58.2190">
    <property type="match status" value="1"/>
</dbReference>
<reference evidence="3" key="1">
    <citation type="submission" date="2015-09" db="EMBL/GenBank/DDBJ databases">
        <authorList>
            <consortium name="Pathogen Informatics"/>
        </authorList>
    </citation>
    <scope>NUCLEOTIDE SEQUENCE [LARGE SCALE GENOMIC DNA]</scope>
    <source>
        <strain evidence="3">Lake Konstanz</strain>
    </source>
</reference>
<keyword evidence="3" id="KW-1185">Reference proteome</keyword>
<name>A0A0S4JCI0_BODSA</name>
<dbReference type="SUPFAM" id="SSF143503">
    <property type="entry name" value="PUG domain-like"/>
    <property type="match status" value="1"/>
</dbReference>
<feature type="compositionally biased region" description="Low complexity" evidence="1">
    <location>
        <begin position="118"/>
        <end position="138"/>
    </location>
</feature>
<proteinExistence type="predicted"/>
<feature type="region of interest" description="Disordered" evidence="1">
    <location>
        <begin position="112"/>
        <end position="138"/>
    </location>
</feature>
<dbReference type="VEuPathDB" id="TriTrypDB:BSAL_11580"/>
<organism evidence="2 3">
    <name type="scientific">Bodo saltans</name>
    <name type="common">Flagellated protozoan</name>
    <dbReference type="NCBI Taxonomy" id="75058"/>
    <lineage>
        <taxon>Eukaryota</taxon>
        <taxon>Discoba</taxon>
        <taxon>Euglenozoa</taxon>
        <taxon>Kinetoplastea</taxon>
        <taxon>Metakinetoplastina</taxon>
        <taxon>Eubodonida</taxon>
        <taxon>Bodonidae</taxon>
        <taxon>Bodo</taxon>
    </lineage>
</organism>
<feature type="region of interest" description="Disordered" evidence="1">
    <location>
        <begin position="252"/>
        <end position="283"/>
    </location>
</feature>
<dbReference type="AlphaFoldDB" id="A0A0S4JCI0"/>
<evidence type="ECO:0000313" key="2">
    <source>
        <dbReference type="EMBL" id="CUG87715.1"/>
    </source>
</evidence>
<gene>
    <name evidence="2" type="ORF">BSAL_11580</name>
</gene>
<evidence type="ECO:0000256" key="1">
    <source>
        <dbReference type="SAM" id="MobiDB-lite"/>
    </source>
</evidence>
<dbReference type="InterPro" id="IPR036339">
    <property type="entry name" value="PUB-like_dom_sf"/>
</dbReference>